<dbReference type="eggNOG" id="ENOG502TH11">
    <property type="taxonomic scope" value="Eukaryota"/>
</dbReference>
<reference evidence="4" key="1">
    <citation type="submission" date="2011-07" db="EMBL/GenBank/DDBJ databases">
        <authorList>
            <consortium name="Caenorhabditis brenneri Sequencing and Analysis Consortium"/>
            <person name="Wilson R.K."/>
        </authorList>
    </citation>
    <scope>NUCLEOTIDE SEQUENCE [LARGE SCALE GENOMIC DNA]</scope>
    <source>
        <strain evidence="4">PB2801</strain>
    </source>
</reference>
<gene>
    <name evidence="3" type="ORF">CAEBREN_11428</name>
</gene>
<dbReference type="FunCoup" id="G0MGB9">
    <property type="interactions" value="1049"/>
</dbReference>
<evidence type="ECO:0000256" key="1">
    <source>
        <dbReference type="SAM" id="MobiDB-lite"/>
    </source>
</evidence>
<keyword evidence="4" id="KW-1185">Reference proteome</keyword>
<feature type="transmembrane region" description="Helical" evidence="2">
    <location>
        <begin position="25"/>
        <end position="45"/>
    </location>
</feature>
<accession>G0MGB9</accession>
<protein>
    <submittedName>
        <fullName evidence="3">Uncharacterized protein</fullName>
    </submittedName>
</protein>
<feature type="region of interest" description="Disordered" evidence="1">
    <location>
        <begin position="220"/>
        <end position="320"/>
    </location>
</feature>
<name>G0MGB9_CAEBE</name>
<sequence>MTTSSTQQWSSEDDEDVDYKEDHSLLLIIMFGTHFCFFLFTYFWLYPTDEPPKNAVMHRLATDIKISQRTGEPIRPSTRLFPHEISQLTRRSQCPERRYNLSEEDQKTLNLVQDGEINYLRSPTDLLNDLTMKYGSLIVQRGVPEVEVAEKNIKKENKEQENFDEDAAVEDLQRLKRQKEPEKLKKKKKTKERMDALDQLTRGQSAEKLTLFSRIIPDRHAQSRKVQKTVSSTMNRNPERTLEVQATMEDDKTQQRVIKKPSTMRPHQRPSMMDVNVKKKKSLTQKDGKTRREDPSLARTMEETKGSGSSRDPSIVAPLP</sequence>
<dbReference type="EMBL" id="GL379793">
    <property type="protein sequence ID" value="EGT56667.1"/>
    <property type="molecule type" value="Genomic_DNA"/>
</dbReference>
<feature type="compositionally biased region" description="Basic and acidic residues" evidence="1">
    <location>
        <begin position="284"/>
        <end position="305"/>
    </location>
</feature>
<evidence type="ECO:0000256" key="2">
    <source>
        <dbReference type="SAM" id="Phobius"/>
    </source>
</evidence>
<dbReference type="InParanoid" id="G0MGB9"/>
<keyword evidence="2" id="KW-1133">Transmembrane helix</keyword>
<dbReference type="HOGENOM" id="CLU_922100_0_0_1"/>
<organism evidence="4">
    <name type="scientific">Caenorhabditis brenneri</name>
    <name type="common">Nematode worm</name>
    <dbReference type="NCBI Taxonomy" id="135651"/>
    <lineage>
        <taxon>Eukaryota</taxon>
        <taxon>Metazoa</taxon>
        <taxon>Ecdysozoa</taxon>
        <taxon>Nematoda</taxon>
        <taxon>Chromadorea</taxon>
        <taxon>Rhabditida</taxon>
        <taxon>Rhabditina</taxon>
        <taxon>Rhabditomorpha</taxon>
        <taxon>Rhabditoidea</taxon>
        <taxon>Rhabditidae</taxon>
        <taxon>Peloderinae</taxon>
        <taxon>Caenorhabditis</taxon>
    </lineage>
</organism>
<dbReference type="Proteomes" id="UP000008068">
    <property type="component" value="Unassembled WGS sequence"/>
</dbReference>
<evidence type="ECO:0000313" key="3">
    <source>
        <dbReference type="EMBL" id="EGT56667.1"/>
    </source>
</evidence>
<keyword evidence="2" id="KW-0472">Membrane</keyword>
<dbReference type="OrthoDB" id="5837867at2759"/>
<dbReference type="AlphaFoldDB" id="G0MGB9"/>
<dbReference type="OMA" id="YFWLYPT"/>
<proteinExistence type="predicted"/>
<evidence type="ECO:0000313" key="4">
    <source>
        <dbReference type="Proteomes" id="UP000008068"/>
    </source>
</evidence>
<keyword evidence="2" id="KW-0812">Transmembrane</keyword>